<keyword evidence="6" id="KW-1185">Reference proteome</keyword>
<dbReference type="PANTHER" id="PTHR43464">
    <property type="entry name" value="METHYLTRANSFERASE"/>
    <property type="match status" value="1"/>
</dbReference>
<keyword evidence="1 5" id="KW-0489">Methyltransferase</keyword>
<dbReference type="SUPFAM" id="SSF53335">
    <property type="entry name" value="S-adenosyl-L-methionine-dependent methyltransferases"/>
    <property type="match status" value="1"/>
</dbReference>
<dbReference type="GO" id="GO:0008168">
    <property type="term" value="F:methyltransferase activity"/>
    <property type="evidence" value="ECO:0007669"/>
    <property type="project" value="UniProtKB-KW"/>
</dbReference>
<dbReference type="Proteomes" id="UP000598360">
    <property type="component" value="Unassembled WGS sequence"/>
</dbReference>
<keyword evidence="2" id="KW-0808">Transferase</keyword>
<dbReference type="AlphaFoldDB" id="A0A929B7I7"/>
<protein>
    <submittedName>
        <fullName evidence="5">Class I SAM-dependent methyltransferase</fullName>
    </submittedName>
</protein>
<dbReference type="InterPro" id="IPR029063">
    <property type="entry name" value="SAM-dependent_MTases_sf"/>
</dbReference>
<evidence type="ECO:0000256" key="2">
    <source>
        <dbReference type="ARBA" id="ARBA00022679"/>
    </source>
</evidence>
<gene>
    <name evidence="5" type="ORF">IQ251_04140</name>
</gene>
<dbReference type="PANTHER" id="PTHR43464:SF19">
    <property type="entry name" value="UBIQUINONE BIOSYNTHESIS O-METHYLTRANSFERASE, MITOCHONDRIAL"/>
    <property type="match status" value="1"/>
</dbReference>
<name>A0A929B7I7_9PSEU</name>
<dbReference type="EMBL" id="JADEYC010000007">
    <property type="protein sequence ID" value="MBE9373635.1"/>
    <property type="molecule type" value="Genomic_DNA"/>
</dbReference>
<sequence length="245" mass="26318">MTTEFTAEDIDFESVYRGESPLPDSAITFDRAPWDIGEPQPAVVAAAESGQLAGSVLDAGCGTGDNAIFLAGRGVSVLGVDGAATAVDTARDRAAQAGVEVEFRHTDVTTMDGVDRRSETVLDSALYHCLTGEQRSAYAAALHAVTAPGAQLHLFCFADVDDAGFRLPPSMTVSRADLRAHLAEHWNITGIEATDYTTVLTRELVERAGPQNLRDAGMVIDLPALRTDERGRILGRVWHLRAERR</sequence>
<dbReference type="GO" id="GO:0032259">
    <property type="term" value="P:methylation"/>
    <property type="evidence" value="ECO:0007669"/>
    <property type="project" value="UniProtKB-KW"/>
</dbReference>
<dbReference type="Gene3D" id="3.40.50.150">
    <property type="entry name" value="Vaccinia Virus protein VP39"/>
    <property type="match status" value="1"/>
</dbReference>
<accession>A0A929B7I7</accession>
<comment type="caution">
    <text evidence="5">The sequence shown here is derived from an EMBL/GenBank/DDBJ whole genome shotgun (WGS) entry which is preliminary data.</text>
</comment>
<keyword evidence="3" id="KW-0949">S-adenosyl-L-methionine</keyword>
<evidence type="ECO:0000313" key="5">
    <source>
        <dbReference type="EMBL" id="MBE9373635.1"/>
    </source>
</evidence>
<dbReference type="CDD" id="cd02440">
    <property type="entry name" value="AdoMet_MTases"/>
    <property type="match status" value="1"/>
</dbReference>
<reference evidence="5" key="1">
    <citation type="submission" date="2020-10" db="EMBL/GenBank/DDBJ databases">
        <title>Diversity and distribution of actinomycetes associated with coral in the coast of Hainan.</title>
        <authorList>
            <person name="Li F."/>
        </authorList>
    </citation>
    <scope>NUCLEOTIDE SEQUENCE</scope>
    <source>
        <strain evidence="5">HNM0983</strain>
    </source>
</reference>
<evidence type="ECO:0000259" key="4">
    <source>
        <dbReference type="Pfam" id="PF13649"/>
    </source>
</evidence>
<dbReference type="Pfam" id="PF13649">
    <property type="entry name" value="Methyltransf_25"/>
    <property type="match status" value="1"/>
</dbReference>
<evidence type="ECO:0000256" key="3">
    <source>
        <dbReference type="ARBA" id="ARBA00022691"/>
    </source>
</evidence>
<feature type="domain" description="Methyltransferase" evidence="4">
    <location>
        <begin position="56"/>
        <end position="149"/>
    </location>
</feature>
<evidence type="ECO:0000313" key="6">
    <source>
        <dbReference type="Proteomes" id="UP000598360"/>
    </source>
</evidence>
<dbReference type="RefSeq" id="WP_193927082.1">
    <property type="nucleotide sequence ID" value="NZ_JADEYC010000007.1"/>
</dbReference>
<dbReference type="InterPro" id="IPR041698">
    <property type="entry name" value="Methyltransf_25"/>
</dbReference>
<organism evidence="5 6">
    <name type="scientific">Saccharopolyspora montiporae</name>
    <dbReference type="NCBI Taxonomy" id="2781240"/>
    <lineage>
        <taxon>Bacteria</taxon>
        <taxon>Bacillati</taxon>
        <taxon>Actinomycetota</taxon>
        <taxon>Actinomycetes</taxon>
        <taxon>Pseudonocardiales</taxon>
        <taxon>Pseudonocardiaceae</taxon>
        <taxon>Saccharopolyspora</taxon>
    </lineage>
</organism>
<evidence type="ECO:0000256" key="1">
    <source>
        <dbReference type="ARBA" id="ARBA00022603"/>
    </source>
</evidence>
<proteinExistence type="predicted"/>